<sequence length="333" mass="36283">MATHLLFSIIILITTTTATSLPPPPQYNLSSLLSTLGFHHFSTATTTITATTSTTIFAPTDASLRSCPYCSLPLLFLEHSIPGLYSSHLLSTFTFATKIQTLASSPNTSLCITITKSISNSDPNSTTLFISGVEITRPDLFNDGNFIIHGIQGYITHLSPYSCQIERMTSLSFPPIPSTTPISSTVSLQLLNDAMYNLRLREYTIVSFLIQQNLDLLLQLTSMTIFAVNDGNVFGDGEHRFVSSFKFHIVPNRSLTALELMKLPVETEMVTMSGGERLVVTVAGGGGLLVPMRINNVRVVRMSVVCNDGVVVHGIAGPFRSVRRTSMGSWLDV</sequence>
<dbReference type="InterPro" id="IPR000782">
    <property type="entry name" value="FAS1_domain"/>
</dbReference>
<keyword evidence="5" id="KW-1185">Reference proteome</keyword>
<comment type="caution">
    <text evidence="4">The sequence shown here is derived from an EMBL/GenBank/DDBJ whole genome shotgun (WGS) entry which is preliminary data.</text>
</comment>
<dbReference type="EMBL" id="JAUHHV010000005">
    <property type="protein sequence ID" value="KAK1423747.1"/>
    <property type="molecule type" value="Genomic_DNA"/>
</dbReference>
<feature type="signal peptide" evidence="2">
    <location>
        <begin position="1"/>
        <end position="18"/>
    </location>
</feature>
<dbReference type="PANTHER" id="PTHR33985">
    <property type="entry name" value="OS02G0491300 PROTEIN-RELATED"/>
    <property type="match status" value="1"/>
</dbReference>
<dbReference type="AlphaFoldDB" id="A0AAD8KNZ6"/>
<keyword evidence="2" id="KW-0732">Signal</keyword>
<dbReference type="SUPFAM" id="SSF82153">
    <property type="entry name" value="FAS1 domain"/>
    <property type="match status" value="2"/>
</dbReference>
<dbReference type="Gene3D" id="2.30.180.10">
    <property type="entry name" value="FAS1 domain"/>
    <property type="match status" value="1"/>
</dbReference>
<feature type="domain" description="FAS1" evidence="3">
    <location>
        <begin position="224"/>
        <end position="322"/>
    </location>
</feature>
<name>A0AAD8KNZ6_TARER</name>
<accession>A0AAD8KNZ6</accession>
<proteinExistence type="inferred from homology"/>
<feature type="domain" description="FAS1" evidence="3">
    <location>
        <begin position="55"/>
        <end position="158"/>
    </location>
</feature>
<evidence type="ECO:0000259" key="3">
    <source>
        <dbReference type="SMART" id="SM00554"/>
    </source>
</evidence>
<dbReference type="PANTHER" id="PTHR33985:SF35">
    <property type="entry name" value="FASCICLIN-LIKE ARABINOGALACTAN PROTEIN 21"/>
    <property type="match status" value="1"/>
</dbReference>
<evidence type="ECO:0000256" key="2">
    <source>
        <dbReference type="SAM" id="SignalP"/>
    </source>
</evidence>
<gene>
    <name evidence="4" type="ORF">QVD17_19055</name>
</gene>
<organism evidence="4 5">
    <name type="scientific">Tagetes erecta</name>
    <name type="common">African marigold</name>
    <dbReference type="NCBI Taxonomy" id="13708"/>
    <lineage>
        <taxon>Eukaryota</taxon>
        <taxon>Viridiplantae</taxon>
        <taxon>Streptophyta</taxon>
        <taxon>Embryophyta</taxon>
        <taxon>Tracheophyta</taxon>
        <taxon>Spermatophyta</taxon>
        <taxon>Magnoliopsida</taxon>
        <taxon>eudicotyledons</taxon>
        <taxon>Gunneridae</taxon>
        <taxon>Pentapetalae</taxon>
        <taxon>asterids</taxon>
        <taxon>campanulids</taxon>
        <taxon>Asterales</taxon>
        <taxon>Asteraceae</taxon>
        <taxon>Asteroideae</taxon>
        <taxon>Heliantheae alliance</taxon>
        <taxon>Tageteae</taxon>
        <taxon>Tagetes</taxon>
    </lineage>
</organism>
<evidence type="ECO:0000256" key="1">
    <source>
        <dbReference type="ARBA" id="ARBA00007843"/>
    </source>
</evidence>
<dbReference type="InterPro" id="IPR052806">
    <property type="entry name" value="Fasciclin-like_AGP"/>
</dbReference>
<comment type="similarity">
    <text evidence="1">Belongs to the fasciclin-like AGP family.</text>
</comment>
<feature type="chain" id="PRO_5042021985" description="FAS1 domain-containing protein" evidence="2">
    <location>
        <begin position="19"/>
        <end position="333"/>
    </location>
</feature>
<protein>
    <recommendedName>
        <fullName evidence="3">FAS1 domain-containing protein</fullName>
    </recommendedName>
</protein>
<dbReference type="SMART" id="SM00554">
    <property type="entry name" value="FAS1"/>
    <property type="match status" value="2"/>
</dbReference>
<dbReference type="InterPro" id="IPR036378">
    <property type="entry name" value="FAS1_dom_sf"/>
</dbReference>
<evidence type="ECO:0000313" key="5">
    <source>
        <dbReference type="Proteomes" id="UP001229421"/>
    </source>
</evidence>
<dbReference type="Proteomes" id="UP001229421">
    <property type="component" value="Unassembled WGS sequence"/>
</dbReference>
<reference evidence="4" key="1">
    <citation type="journal article" date="2023" name="bioRxiv">
        <title>Improved chromosome-level genome assembly for marigold (Tagetes erecta).</title>
        <authorList>
            <person name="Jiang F."/>
            <person name="Yuan L."/>
            <person name="Wang S."/>
            <person name="Wang H."/>
            <person name="Xu D."/>
            <person name="Wang A."/>
            <person name="Fan W."/>
        </authorList>
    </citation>
    <scope>NUCLEOTIDE SEQUENCE</scope>
    <source>
        <strain evidence="4">WSJ</strain>
        <tissue evidence="4">Leaf</tissue>
    </source>
</reference>
<evidence type="ECO:0000313" key="4">
    <source>
        <dbReference type="EMBL" id="KAK1423747.1"/>
    </source>
</evidence>